<sequence length="152" mass="16857">MTPELHTTILHLSETLAYRAKELQSCAKAIRALAFPNAAPSIQSIHSTIPALVQPTRKRKANDDYEAAQANKDRTKRRSKAYTDATSAVPVTQTSPIKKLDPCARFPTEIWHHVLSCYRFFGLHGLAARLSGVAALEKDLPQEPVWGAKKKI</sequence>
<reference evidence="2" key="1">
    <citation type="journal article" date="2020" name="Fungal Divers.">
        <title>Resolving the Mortierellaceae phylogeny through synthesis of multi-gene phylogenetics and phylogenomics.</title>
        <authorList>
            <person name="Vandepol N."/>
            <person name="Liber J."/>
            <person name="Desiro A."/>
            <person name="Na H."/>
            <person name="Kennedy M."/>
            <person name="Barry K."/>
            <person name="Grigoriev I.V."/>
            <person name="Miller A.N."/>
            <person name="O'Donnell K."/>
            <person name="Stajich J.E."/>
            <person name="Bonito G."/>
        </authorList>
    </citation>
    <scope>NUCLEOTIDE SEQUENCE</scope>
    <source>
        <strain evidence="2">KOD948</strain>
    </source>
</reference>
<evidence type="ECO:0000313" key="3">
    <source>
        <dbReference type="Proteomes" id="UP000726737"/>
    </source>
</evidence>
<dbReference type="Proteomes" id="UP000726737">
    <property type="component" value="Unassembled WGS sequence"/>
</dbReference>
<gene>
    <name evidence="2" type="ORF">BG011_009731</name>
</gene>
<evidence type="ECO:0000256" key="1">
    <source>
        <dbReference type="SAM" id="MobiDB-lite"/>
    </source>
</evidence>
<feature type="region of interest" description="Disordered" evidence="1">
    <location>
        <begin position="56"/>
        <end position="87"/>
    </location>
</feature>
<keyword evidence="3" id="KW-1185">Reference proteome</keyword>
<comment type="caution">
    <text evidence="2">The sequence shown here is derived from an EMBL/GenBank/DDBJ whole genome shotgun (WGS) entry which is preliminary data.</text>
</comment>
<evidence type="ECO:0000313" key="2">
    <source>
        <dbReference type="EMBL" id="KAG0248935.1"/>
    </source>
</evidence>
<proteinExistence type="predicted"/>
<organism evidence="2 3">
    <name type="scientific">Mortierella polycephala</name>
    <dbReference type="NCBI Taxonomy" id="41804"/>
    <lineage>
        <taxon>Eukaryota</taxon>
        <taxon>Fungi</taxon>
        <taxon>Fungi incertae sedis</taxon>
        <taxon>Mucoromycota</taxon>
        <taxon>Mortierellomycotina</taxon>
        <taxon>Mortierellomycetes</taxon>
        <taxon>Mortierellales</taxon>
        <taxon>Mortierellaceae</taxon>
        <taxon>Mortierella</taxon>
    </lineage>
</organism>
<name>A0A9P6PMV2_9FUNG</name>
<dbReference type="AlphaFoldDB" id="A0A9P6PMV2"/>
<dbReference type="EMBL" id="JAAAJA010000895">
    <property type="protein sequence ID" value="KAG0248935.1"/>
    <property type="molecule type" value="Genomic_DNA"/>
</dbReference>
<accession>A0A9P6PMV2</accession>
<protein>
    <submittedName>
        <fullName evidence="2">Uncharacterized protein</fullName>
    </submittedName>
</protein>